<keyword evidence="3" id="KW-1185">Reference proteome</keyword>
<proteinExistence type="predicted"/>
<gene>
    <name evidence="2" type="ORF">FuraDRAFT_0818</name>
</gene>
<sequence length="64" mass="6496">MSKLKSILTSLFNDDEGVTSIEYALLGSLIAVVILSSVLGLGTNLTALFANVATQIADAIGGAL</sequence>
<dbReference type="Pfam" id="PF04964">
    <property type="entry name" value="Flp_Fap"/>
    <property type="match status" value="1"/>
</dbReference>
<keyword evidence="1" id="KW-0472">Membrane</keyword>
<name>B9YZR9_9NEIS</name>
<evidence type="ECO:0000313" key="2">
    <source>
        <dbReference type="EMBL" id="EEG09802.1"/>
    </source>
</evidence>
<dbReference type="InterPro" id="IPR007047">
    <property type="entry name" value="Flp_Fap"/>
</dbReference>
<dbReference type="AlphaFoldDB" id="B9YZR9"/>
<evidence type="ECO:0000256" key="1">
    <source>
        <dbReference type="SAM" id="Phobius"/>
    </source>
</evidence>
<dbReference type="EMBL" id="ACIS01000002">
    <property type="protein sequence ID" value="EEG09802.1"/>
    <property type="molecule type" value="Genomic_DNA"/>
</dbReference>
<feature type="transmembrane region" description="Helical" evidence="1">
    <location>
        <begin position="20"/>
        <end position="41"/>
    </location>
</feature>
<dbReference type="Proteomes" id="UP000003165">
    <property type="component" value="Unassembled WGS sequence"/>
</dbReference>
<protein>
    <submittedName>
        <fullName evidence="2">Flp/Fap pilin component</fullName>
    </submittedName>
</protein>
<accession>B9YZR9</accession>
<dbReference type="eggNOG" id="COG3847">
    <property type="taxonomic scope" value="Bacteria"/>
</dbReference>
<keyword evidence="1" id="KW-1133">Transmembrane helix</keyword>
<comment type="caution">
    <text evidence="2">The sequence shown here is derived from an EMBL/GenBank/DDBJ whole genome shotgun (WGS) entry which is preliminary data.</text>
</comment>
<organism evidence="2 3">
    <name type="scientific">Pseudogulbenkiania ferrooxidans 2002</name>
    <dbReference type="NCBI Taxonomy" id="279714"/>
    <lineage>
        <taxon>Bacteria</taxon>
        <taxon>Pseudomonadati</taxon>
        <taxon>Pseudomonadota</taxon>
        <taxon>Betaproteobacteria</taxon>
        <taxon>Neisseriales</taxon>
        <taxon>Chromobacteriaceae</taxon>
        <taxon>Pseudogulbenkiania</taxon>
    </lineage>
</organism>
<dbReference type="RefSeq" id="WP_008952838.1">
    <property type="nucleotide sequence ID" value="NZ_ACIS01000002.1"/>
</dbReference>
<evidence type="ECO:0000313" key="3">
    <source>
        <dbReference type="Proteomes" id="UP000003165"/>
    </source>
</evidence>
<keyword evidence="1" id="KW-0812">Transmembrane</keyword>
<reference evidence="2 3" key="1">
    <citation type="submission" date="2009-02" db="EMBL/GenBank/DDBJ databases">
        <title>Sequencing of the draft genome and assembly of Lutiella nitroferrum 2002.</title>
        <authorList>
            <consortium name="US DOE Joint Genome Institute (JGI-PGF)"/>
            <person name="Lucas S."/>
            <person name="Copeland A."/>
            <person name="Lapidus A."/>
            <person name="Glavina del Rio T."/>
            <person name="Tice H."/>
            <person name="Bruce D."/>
            <person name="Goodwin L."/>
            <person name="Pitluck S."/>
            <person name="Larimer F."/>
            <person name="Land M.L."/>
            <person name="Hauser L."/>
            <person name="Coates J.D."/>
        </authorList>
    </citation>
    <scope>NUCLEOTIDE SEQUENCE [LARGE SCALE GENOMIC DNA]</scope>
    <source>
        <strain evidence="2 3">2002</strain>
    </source>
</reference>